<evidence type="ECO:0000256" key="2">
    <source>
        <dbReference type="ARBA" id="ARBA00022723"/>
    </source>
</evidence>
<dbReference type="EMBL" id="JACSQL010000001">
    <property type="protein sequence ID" value="MBD7966743.1"/>
    <property type="molecule type" value="Genomic_DNA"/>
</dbReference>
<reference evidence="3 4" key="1">
    <citation type="submission" date="2020-08" db="EMBL/GenBank/DDBJ databases">
        <title>A Genomic Blueprint of the Chicken Gut Microbiome.</title>
        <authorList>
            <person name="Gilroy R."/>
            <person name="Ravi A."/>
            <person name="Getino M."/>
            <person name="Pursley I."/>
            <person name="Horton D.L."/>
            <person name="Alikhan N.-F."/>
            <person name="Baker D."/>
            <person name="Gharbi K."/>
            <person name="Hall N."/>
            <person name="Watson M."/>
            <person name="Adriaenssens E.M."/>
            <person name="Foster-Nyarko E."/>
            <person name="Jarju S."/>
            <person name="Secka A."/>
            <person name="Antonio M."/>
            <person name="Oren A."/>
            <person name="Chaudhuri R."/>
            <person name="La Ragione R.M."/>
            <person name="Hildebrand F."/>
            <person name="Pallen M.J."/>
        </authorList>
    </citation>
    <scope>NUCLEOTIDE SEQUENCE [LARGE SCALE GENOMIC DNA]</scope>
    <source>
        <strain evidence="3 4">Sa2BVA9</strain>
    </source>
</reference>
<sequence>METFFRYNWIVREQWYEWCVDLPEEELLCPRTGGVGSILQTLFHIVDVEWSWIRILQGKPDDQENFDDYATLQKVRELDQRFKPEVEAFVAAWNDSMETRVFYDYRPDGSVDMDAWGEVMRHIIAHQIHHMGQLSVWAREKGIQKNPISPNVIGKNLIAVQQK</sequence>
<evidence type="ECO:0000313" key="4">
    <source>
        <dbReference type="Proteomes" id="UP000608071"/>
    </source>
</evidence>
<dbReference type="SUPFAM" id="SSF109854">
    <property type="entry name" value="DinB/YfiT-like putative metalloenzymes"/>
    <property type="match status" value="1"/>
</dbReference>
<dbReference type="PANTHER" id="PTHR37302">
    <property type="entry name" value="SLR1116 PROTEIN"/>
    <property type="match status" value="1"/>
</dbReference>
<proteinExistence type="inferred from homology"/>
<protein>
    <submittedName>
        <fullName evidence="3">DinB family protein</fullName>
    </submittedName>
</protein>
<keyword evidence="4" id="KW-1185">Reference proteome</keyword>
<dbReference type="InterPro" id="IPR007837">
    <property type="entry name" value="DinB"/>
</dbReference>
<dbReference type="Gene3D" id="1.20.120.450">
    <property type="entry name" value="dinb family like domain"/>
    <property type="match status" value="1"/>
</dbReference>
<evidence type="ECO:0000256" key="1">
    <source>
        <dbReference type="ARBA" id="ARBA00008635"/>
    </source>
</evidence>
<dbReference type="InterPro" id="IPR034660">
    <property type="entry name" value="DinB/YfiT-like"/>
</dbReference>
<organism evidence="3 4">
    <name type="scientific">Paenibacillus gallinarum</name>
    <dbReference type="NCBI Taxonomy" id="2762232"/>
    <lineage>
        <taxon>Bacteria</taxon>
        <taxon>Bacillati</taxon>
        <taxon>Bacillota</taxon>
        <taxon>Bacilli</taxon>
        <taxon>Bacillales</taxon>
        <taxon>Paenibacillaceae</taxon>
        <taxon>Paenibacillus</taxon>
    </lineage>
</organism>
<dbReference type="RefSeq" id="WP_191797552.1">
    <property type="nucleotide sequence ID" value="NZ_JACSQL010000001.1"/>
</dbReference>
<accession>A0ABR8STC0</accession>
<dbReference type="Proteomes" id="UP000608071">
    <property type="component" value="Unassembled WGS sequence"/>
</dbReference>
<gene>
    <name evidence="3" type="ORF">H9647_01580</name>
</gene>
<comment type="caution">
    <text evidence="3">The sequence shown here is derived from an EMBL/GenBank/DDBJ whole genome shotgun (WGS) entry which is preliminary data.</text>
</comment>
<comment type="similarity">
    <text evidence="1">Belongs to the DinB family.</text>
</comment>
<keyword evidence="2" id="KW-0479">Metal-binding</keyword>
<evidence type="ECO:0000313" key="3">
    <source>
        <dbReference type="EMBL" id="MBD7966743.1"/>
    </source>
</evidence>
<name>A0ABR8STC0_9BACL</name>
<dbReference type="PANTHER" id="PTHR37302:SF3">
    <property type="entry name" value="DAMAGE-INDUCIBLE PROTEIN DINB"/>
    <property type="match status" value="1"/>
</dbReference>
<dbReference type="Pfam" id="PF05163">
    <property type="entry name" value="DinB"/>
    <property type="match status" value="1"/>
</dbReference>